<dbReference type="Pfam" id="PF01875">
    <property type="entry name" value="Memo"/>
    <property type="match status" value="1"/>
</dbReference>
<dbReference type="CDD" id="cd07361">
    <property type="entry name" value="MEMO_like"/>
    <property type="match status" value="1"/>
</dbReference>
<evidence type="ECO:0008006" key="2">
    <source>
        <dbReference type="Google" id="ProtNLM"/>
    </source>
</evidence>
<name>X0WDZ1_9ZZZZ</name>
<dbReference type="AlphaFoldDB" id="X0WDZ1"/>
<accession>X0WDZ1</accession>
<evidence type="ECO:0000313" key="1">
    <source>
        <dbReference type="EMBL" id="GAG28870.1"/>
    </source>
</evidence>
<dbReference type="NCBIfam" id="TIGR04336">
    <property type="entry name" value="AmmeMemoSam_B"/>
    <property type="match status" value="1"/>
</dbReference>
<dbReference type="Gene3D" id="3.40.830.10">
    <property type="entry name" value="LigB-like"/>
    <property type="match status" value="1"/>
</dbReference>
<gene>
    <name evidence="1" type="ORF">S01H1_67917</name>
</gene>
<sequence length="113" mass="11577">SRKVGRAIAEASAGKDVLILASTDLTHMESKSSAAAKDSGVIDRIASMDEASLQQWVRSQRVSMCGYGPVSAALVASKLLGASKAEILSYTTSGDITGDASAVVGYAAAKITR</sequence>
<comment type="caution">
    <text evidence="1">The sequence shown here is derived from an EMBL/GenBank/DDBJ whole genome shotgun (WGS) entry which is preliminary data.</text>
</comment>
<dbReference type="EMBL" id="BARS01045008">
    <property type="protein sequence ID" value="GAG28870.1"/>
    <property type="molecule type" value="Genomic_DNA"/>
</dbReference>
<reference evidence="1" key="1">
    <citation type="journal article" date="2014" name="Front. Microbiol.">
        <title>High frequency of phylogenetically diverse reductive dehalogenase-homologous genes in deep subseafloor sedimentary metagenomes.</title>
        <authorList>
            <person name="Kawai M."/>
            <person name="Futagami T."/>
            <person name="Toyoda A."/>
            <person name="Takaki Y."/>
            <person name="Nishi S."/>
            <person name="Hori S."/>
            <person name="Arai W."/>
            <person name="Tsubouchi T."/>
            <person name="Morono Y."/>
            <person name="Uchiyama I."/>
            <person name="Ito T."/>
            <person name="Fujiyama A."/>
            <person name="Inagaki F."/>
            <person name="Takami H."/>
        </authorList>
    </citation>
    <scope>NUCLEOTIDE SEQUENCE</scope>
    <source>
        <strain evidence="1">Expedition CK06-06</strain>
    </source>
</reference>
<organism evidence="1">
    <name type="scientific">marine sediment metagenome</name>
    <dbReference type="NCBI Taxonomy" id="412755"/>
    <lineage>
        <taxon>unclassified sequences</taxon>
        <taxon>metagenomes</taxon>
        <taxon>ecological metagenomes</taxon>
    </lineage>
</organism>
<dbReference type="InterPro" id="IPR002737">
    <property type="entry name" value="MEMO1_fam"/>
</dbReference>
<feature type="non-terminal residue" evidence="1">
    <location>
        <position position="1"/>
    </location>
</feature>
<protein>
    <recommendedName>
        <fullName evidence="2">AmmeMemoRadiSam system protein B</fullName>
    </recommendedName>
</protein>
<proteinExistence type="predicted"/>